<dbReference type="PIRSF" id="PIRSF010372">
    <property type="entry name" value="PaiB"/>
    <property type="match status" value="1"/>
</dbReference>
<dbReference type="EMBL" id="UGYN01000002">
    <property type="protein sequence ID" value="SUI47097.1"/>
    <property type="molecule type" value="Genomic_DNA"/>
</dbReference>
<keyword evidence="1" id="KW-0378">Hydrolase</keyword>
<gene>
    <name evidence="1" type="primary">paiB</name>
    <name evidence="1" type="ORF">NCTC11544_00733</name>
</gene>
<keyword evidence="1" id="KW-0645">Protease</keyword>
<proteinExistence type="predicted"/>
<dbReference type="Pfam" id="PF04299">
    <property type="entry name" value="FMN_bind_2"/>
    <property type="match status" value="1"/>
</dbReference>
<dbReference type="SUPFAM" id="SSF50475">
    <property type="entry name" value="FMN-binding split barrel"/>
    <property type="match status" value="1"/>
</dbReference>
<protein>
    <submittedName>
        <fullName evidence="1">Protease synthase and sporulation protein PAI 2</fullName>
    </submittedName>
</protein>
<dbReference type="GO" id="GO:0008233">
    <property type="term" value="F:peptidase activity"/>
    <property type="evidence" value="ECO:0007669"/>
    <property type="project" value="UniProtKB-KW"/>
</dbReference>
<reference evidence="1 2" key="1">
    <citation type="submission" date="2018-06" db="EMBL/GenBank/DDBJ databases">
        <authorList>
            <consortium name="Pathogen Informatics"/>
            <person name="Doyle S."/>
        </authorList>
    </citation>
    <scope>NUCLEOTIDE SEQUENCE [LARGE SCALE GENOMIC DNA]</scope>
    <source>
        <strain evidence="1 2">NCTC11544</strain>
    </source>
</reference>
<organism evidence="1 2">
    <name type="scientific">Serratia quinivorans</name>
    <dbReference type="NCBI Taxonomy" id="137545"/>
    <lineage>
        <taxon>Bacteria</taxon>
        <taxon>Pseudomonadati</taxon>
        <taxon>Pseudomonadota</taxon>
        <taxon>Gammaproteobacteria</taxon>
        <taxon>Enterobacterales</taxon>
        <taxon>Yersiniaceae</taxon>
        <taxon>Serratia</taxon>
    </lineage>
</organism>
<dbReference type="GO" id="GO:0006508">
    <property type="term" value="P:proteolysis"/>
    <property type="evidence" value="ECO:0007669"/>
    <property type="project" value="UniProtKB-KW"/>
</dbReference>
<name>A0A379YLW8_9GAMM</name>
<dbReference type="InterPro" id="IPR007396">
    <property type="entry name" value="TR_PAI2-type"/>
</dbReference>
<dbReference type="PANTHER" id="PTHR35802">
    <property type="entry name" value="PROTEASE SYNTHASE AND SPORULATION PROTEIN PAI 2"/>
    <property type="match status" value="1"/>
</dbReference>
<sequence>MYQPASFRDDSLESQIALVRAHPLGMLISHGEQGLVADPLPFLIDADEQGNIVLRAHLSRTNPHWSLLQTVPECLVVFQGREGYVSPGWYETKRQTGKVVPTWNYSVVQLSGVPRVTEDAGWLRQQLDGLTALQEGRQPEPWHIGDAPANYIAAQIRGIVGIEIAVTHREGKWKMSQNRNAEDVEGVIAALRAGDVDQQQLADEVERRRG</sequence>
<dbReference type="InterPro" id="IPR012349">
    <property type="entry name" value="Split_barrel_FMN-bd"/>
</dbReference>
<dbReference type="RefSeq" id="WP_115182946.1">
    <property type="nucleotide sequence ID" value="NZ_CAMKUF010000002.1"/>
</dbReference>
<accession>A0A379YLW8</accession>
<dbReference type="PANTHER" id="PTHR35802:SF1">
    <property type="entry name" value="PROTEASE SYNTHASE AND SPORULATION PROTEIN PAI 2"/>
    <property type="match status" value="1"/>
</dbReference>
<evidence type="ECO:0000313" key="2">
    <source>
        <dbReference type="Proteomes" id="UP000255529"/>
    </source>
</evidence>
<evidence type="ECO:0000313" key="1">
    <source>
        <dbReference type="EMBL" id="SUI47097.1"/>
    </source>
</evidence>
<dbReference type="AlphaFoldDB" id="A0A379YLW8"/>
<dbReference type="Proteomes" id="UP000255529">
    <property type="component" value="Unassembled WGS sequence"/>
</dbReference>
<dbReference type="Gene3D" id="2.30.110.10">
    <property type="entry name" value="Electron Transport, Fmn-binding Protein, Chain A"/>
    <property type="match status" value="1"/>
</dbReference>